<evidence type="ECO:0000256" key="5">
    <source>
        <dbReference type="ARBA" id="ARBA00023136"/>
    </source>
</evidence>
<keyword evidence="10" id="KW-1185">Reference proteome</keyword>
<comment type="subcellular location">
    <subcellularLocation>
        <location evidence="1">Cell membrane</location>
        <topology evidence="1">Multi-pass membrane protein</topology>
    </subcellularLocation>
</comment>
<feature type="transmembrane region" description="Helical" evidence="8">
    <location>
        <begin position="409"/>
        <end position="427"/>
    </location>
</feature>
<dbReference type="PANTHER" id="PTHR42643:SF24">
    <property type="entry name" value="IONOTROPIC RECEPTOR 60A"/>
    <property type="match status" value="1"/>
</dbReference>
<dbReference type="InterPro" id="IPR052192">
    <property type="entry name" value="Insect_Ionotropic_Sensory_Rcpt"/>
</dbReference>
<evidence type="ECO:0000256" key="7">
    <source>
        <dbReference type="ARBA" id="ARBA00023180"/>
    </source>
</evidence>
<feature type="transmembrane region" description="Helical" evidence="8">
    <location>
        <begin position="341"/>
        <end position="360"/>
    </location>
</feature>
<evidence type="ECO:0000256" key="4">
    <source>
        <dbReference type="ARBA" id="ARBA00022989"/>
    </source>
</evidence>
<keyword evidence="4 8" id="KW-1133">Transmembrane helix</keyword>
<keyword evidence="7" id="KW-0325">Glycoprotein</keyword>
<dbReference type="Proteomes" id="UP000198287">
    <property type="component" value="Unassembled WGS sequence"/>
</dbReference>
<protein>
    <submittedName>
        <fullName evidence="9">Uncharacterized protein</fullName>
    </submittedName>
</protein>
<keyword evidence="5 8" id="KW-0472">Membrane</keyword>
<keyword evidence="2" id="KW-1003">Cell membrane</keyword>
<gene>
    <name evidence="9" type="ORF">Fcan01_27451</name>
</gene>
<evidence type="ECO:0000256" key="6">
    <source>
        <dbReference type="ARBA" id="ARBA00023170"/>
    </source>
</evidence>
<evidence type="ECO:0000313" key="9">
    <source>
        <dbReference type="EMBL" id="OXA37812.1"/>
    </source>
</evidence>
<accession>A0A226CWV7</accession>
<keyword evidence="6" id="KW-0675">Receptor</keyword>
<evidence type="ECO:0000313" key="10">
    <source>
        <dbReference type="Proteomes" id="UP000198287"/>
    </source>
</evidence>
<keyword evidence="3 8" id="KW-0812">Transmembrane</keyword>
<organism evidence="9 10">
    <name type="scientific">Folsomia candida</name>
    <name type="common">Springtail</name>
    <dbReference type="NCBI Taxonomy" id="158441"/>
    <lineage>
        <taxon>Eukaryota</taxon>
        <taxon>Metazoa</taxon>
        <taxon>Ecdysozoa</taxon>
        <taxon>Arthropoda</taxon>
        <taxon>Hexapoda</taxon>
        <taxon>Collembola</taxon>
        <taxon>Entomobryomorpha</taxon>
        <taxon>Isotomoidea</taxon>
        <taxon>Isotomidae</taxon>
        <taxon>Proisotominae</taxon>
        <taxon>Folsomia</taxon>
    </lineage>
</organism>
<evidence type="ECO:0000256" key="8">
    <source>
        <dbReference type="SAM" id="Phobius"/>
    </source>
</evidence>
<reference evidence="9 10" key="1">
    <citation type="submission" date="2015-12" db="EMBL/GenBank/DDBJ databases">
        <title>The genome of Folsomia candida.</title>
        <authorList>
            <person name="Faddeeva A."/>
            <person name="Derks M.F."/>
            <person name="Anvar Y."/>
            <person name="Smit S."/>
            <person name="Van Straalen N."/>
            <person name="Roelofs D."/>
        </authorList>
    </citation>
    <scope>NUCLEOTIDE SEQUENCE [LARGE SCALE GENOMIC DNA]</scope>
    <source>
        <strain evidence="9 10">VU population</strain>
        <tissue evidence="9">Whole body</tissue>
    </source>
</reference>
<dbReference type="EMBL" id="LNIX01000052">
    <property type="protein sequence ID" value="OXA37812.1"/>
    <property type="molecule type" value="Genomic_DNA"/>
</dbReference>
<evidence type="ECO:0000256" key="2">
    <source>
        <dbReference type="ARBA" id="ARBA00022475"/>
    </source>
</evidence>
<proteinExistence type="predicted"/>
<sequence length="745" mass="86282">MAAAILYVIIANTYFIVKIFASFSAKWKHYEIVNLDKEINSFPSCKLSISYFGNYYVPSNIQQPYQLTQYDPEYYSRNGRTANLLFHPIDPIFPSHHPGPLCAIFVIIVHPEMSDEYGIVVINQRGRYNYPEMYSHSILVHKYSYFYSTLIAVFSNSSIITTDWSSSSLHWFSHAIFVLFHLVENDTDVADIYLAEPNFSTYCRYVRLPEKIELHHVFLECMKLARPYFDVFHWVLIEWTRKLENFEVMDVVKQYALHDALNVAFGHMFFYPKVNESRSNMVEIRVILDSINPAMPNFHGSNLFMRTHILVEISAFSFVTCGSQRQAEFDYWGYLRPFSQYVWYALVVVCVLLTITLISQNYANLLALDRSGLTQLIGKAYLYMGLTLFEMSCSTLRVMFKSPASEKLIILWMLVSFVLVNIYKSIVTNDITAPLVSSPPRLFNELMDGRFRIYSSPIRGWSKFPVPQTMSNFRAGEGEWDAEILLRFIHWMQSLPEKVSIMVEAVLRYQTCFVATREVDIVNIRKSCVSMNWRPHPDSEVQELVEITLAESGFQKLAIARIARISHVLNNSQVSNVIGKCDKTVFAGPTVYMESKGYLLSILGGANSHINRKRYLKSMDTTFSSNIYIRLDKYGALSEVVKGRIVRLIETGFYQYWQSLIIHVHTIGGIGRKRTDEFSEQLLNSNILTSFVILAIATGLCVVIFLIEVWFWWRNYIFDVVCSRLRNYVIGFQIVMGKFKRRKSC</sequence>
<evidence type="ECO:0000256" key="3">
    <source>
        <dbReference type="ARBA" id="ARBA00022692"/>
    </source>
</evidence>
<feature type="transmembrane region" description="Helical" evidence="8">
    <location>
        <begin position="687"/>
        <end position="713"/>
    </location>
</feature>
<dbReference type="AlphaFoldDB" id="A0A226CWV7"/>
<name>A0A226CWV7_FOLCA</name>
<comment type="caution">
    <text evidence="9">The sequence shown here is derived from an EMBL/GenBank/DDBJ whole genome shotgun (WGS) entry which is preliminary data.</text>
</comment>
<evidence type="ECO:0000256" key="1">
    <source>
        <dbReference type="ARBA" id="ARBA00004651"/>
    </source>
</evidence>
<dbReference type="GO" id="GO:0005886">
    <property type="term" value="C:plasma membrane"/>
    <property type="evidence" value="ECO:0007669"/>
    <property type="project" value="UniProtKB-SubCell"/>
</dbReference>
<dbReference type="PANTHER" id="PTHR42643">
    <property type="entry name" value="IONOTROPIC RECEPTOR 20A-RELATED"/>
    <property type="match status" value="1"/>
</dbReference>
<feature type="transmembrane region" description="Helical" evidence="8">
    <location>
        <begin position="6"/>
        <end position="25"/>
    </location>
</feature>